<dbReference type="EMBL" id="FNVT01000007">
    <property type="protein sequence ID" value="SEG91629.1"/>
    <property type="molecule type" value="Genomic_DNA"/>
</dbReference>
<reference evidence="11 12" key="1">
    <citation type="submission" date="2016-10" db="EMBL/GenBank/DDBJ databases">
        <authorList>
            <person name="de Groot N.N."/>
        </authorList>
    </citation>
    <scope>NUCLEOTIDE SEQUENCE [LARGE SCALE GENOMIC DNA]</scope>
    <source>
        <strain evidence="11 12">CGMCC 4.7037</strain>
    </source>
</reference>
<dbReference type="CDD" id="cd16917">
    <property type="entry name" value="HATPase_UhpB-NarQ-NarX-like"/>
    <property type="match status" value="1"/>
</dbReference>
<dbReference type="Pfam" id="PF02518">
    <property type="entry name" value="HATPase_c"/>
    <property type="match status" value="1"/>
</dbReference>
<evidence type="ECO:0000256" key="5">
    <source>
        <dbReference type="ARBA" id="ARBA00022741"/>
    </source>
</evidence>
<dbReference type="PANTHER" id="PTHR24421:SF10">
    <property type="entry name" value="NITRATE_NITRITE SENSOR PROTEIN NARQ"/>
    <property type="match status" value="1"/>
</dbReference>
<evidence type="ECO:0000256" key="9">
    <source>
        <dbReference type="SAM" id="Phobius"/>
    </source>
</evidence>
<dbReference type="SMART" id="SM00387">
    <property type="entry name" value="HATPase_c"/>
    <property type="match status" value="1"/>
</dbReference>
<keyword evidence="9" id="KW-1133">Transmembrane helix</keyword>
<evidence type="ECO:0000256" key="6">
    <source>
        <dbReference type="ARBA" id="ARBA00022777"/>
    </source>
</evidence>
<dbReference type="PANTHER" id="PTHR24421">
    <property type="entry name" value="NITRATE/NITRITE SENSOR PROTEIN NARX-RELATED"/>
    <property type="match status" value="1"/>
</dbReference>
<sequence length="387" mass="40707">MGVIRVPISPETGRPVLRRWPFAAAAVALLVHDALLLSVSSGFGVLAVPAAAMIAAPVLWAWYRPLPAWAAMVVAHVALLGLGLALDSPLVPEPWLFDQMLSQAPVMYVLALSSPRRVTVPAFALTLAAVLPVTTLLNLEPDRLARGLLSWALALLVATLLGHTRRMRLLHTLRVAEELGRRRILEERSRIARELHDVVAHHMSVIAVQAASAPYRIEGGVSEAAAREFGEINVAARESLRDMRHLLGALRGAGTHPGTTPQPGLGELGGLVESVRRAGVPVKLKIGTQEPSPVVSLTAYRIVQEALSNVVRHAPGARTTVTISGGDGELTVEVVNEPPAAPAATPGSGLGLIGMRERVAALGGRLTAAATGEGGFAVRAVLPEGDE</sequence>
<dbReference type="SUPFAM" id="SSF55874">
    <property type="entry name" value="ATPase domain of HSP90 chaperone/DNA topoisomerase II/histidine kinase"/>
    <property type="match status" value="1"/>
</dbReference>
<dbReference type="InterPro" id="IPR011712">
    <property type="entry name" value="Sig_transdc_His_kin_sub3_dim/P"/>
</dbReference>
<evidence type="ECO:0000256" key="4">
    <source>
        <dbReference type="ARBA" id="ARBA00022679"/>
    </source>
</evidence>
<evidence type="ECO:0000256" key="8">
    <source>
        <dbReference type="ARBA" id="ARBA00023012"/>
    </source>
</evidence>
<dbReference type="AlphaFoldDB" id="A0A1H6E2U9"/>
<dbReference type="GO" id="GO:0005524">
    <property type="term" value="F:ATP binding"/>
    <property type="evidence" value="ECO:0007669"/>
    <property type="project" value="UniProtKB-KW"/>
</dbReference>
<evidence type="ECO:0000256" key="2">
    <source>
        <dbReference type="ARBA" id="ARBA00012438"/>
    </source>
</evidence>
<dbReference type="InterPro" id="IPR003594">
    <property type="entry name" value="HATPase_dom"/>
</dbReference>
<feature type="transmembrane region" description="Helical" evidence="9">
    <location>
        <begin position="144"/>
        <end position="164"/>
    </location>
</feature>
<protein>
    <recommendedName>
        <fullName evidence="2">histidine kinase</fullName>
        <ecNumber evidence="2">2.7.13.3</ecNumber>
    </recommendedName>
</protein>
<feature type="transmembrane region" description="Helical" evidence="9">
    <location>
        <begin position="69"/>
        <end position="86"/>
    </location>
</feature>
<dbReference type="GO" id="GO:0000155">
    <property type="term" value="F:phosphorelay sensor kinase activity"/>
    <property type="evidence" value="ECO:0007669"/>
    <property type="project" value="InterPro"/>
</dbReference>
<feature type="domain" description="Histidine kinase/HSP90-like ATPase" evidence="10">
    <location>
        <begin position="294"/>
        <end position="386"/>
    </location>
</feature>
<dbReference type="Proteomes" id="UP000236732">
    <property type="component" value="Unassembled WGS sequence"/>
</dbReference>
<keyword evidence="12" id="KW-1185">Reference proteome</keyword>
<evidence type="ECO:0000313" key="12">
    <source>
        <dbReference type="Proteomes" id="UP000236732"/>
    </source>
</evidence>
<keyword evidence="4" id="KW-0808">Transferase</keyword>
<dbReference type="Gene3D" id="1.20.5.1930">
    <property type="match status" value="1"/>
</dbReference>
<evidence type="ECO:0000259" key="10">
    <source>
        <dbReference type="SMART" id="SM00387"/>
    </source>
</evidence>
<feature type="transmembrane region" description="Helical" evidence="9">
    <location>
        <begin position="44"/>
        <end position="63"/>
    </location>
</feature>
<dbReference type="EC" id="2.7.13.3" evidence="2"/>
<dbReference type="GO" id="GO:0046983">
    <property type="term" value="F:protein dimerization activity"/>
    <property type="evidence" value="ECO:0007669"/>
    <property type="project" value="InterPro"/>
</dbReference>
<evidence type="ECO:0000256" key="1">
    <source>
        <dbReference type="ARBA" id="ARBA00000085"/>
    </source>
</evidence>
<gene>
    <name evidence="11" type="ORF">SAMN05444920_107316</name>
</gene>
<keyword evidence="5" id="KW-0547">Nucleotide-binding</keyword>
<keyword evidence="3" id="KW-0597">Phosphoprotein</keyword>
<dbReference type="Gene3D" id="3.30.565.10">
    <property type="entry name" value="Histidine kinase-like ATPase, C-terminal domain"/>
    <property type="match status" value="1"/>
</dbReference>
<accession>A0A1H6E2U9</accession>
<dbReference type="InterPro" id="IPR036890">
    <property type="entry name" value="HATPase_C_sf"/>
</dbReference>
<dbReference type="OrthoDB" id="3288457at2"/>
<name>A0A1H6E2U9_9ACTN</name>
<keyword evidence="6 11" id="KW-0418">Kinase</keyword>
<comment type="catalytic activity">
    <reaction evidence="1">
        <text>ATP + protein L-histidine = ADP + protein N-phospho-L-histidine.</text>
        <dbReference type="EC" id="2.7.13.3"/>
    </reaction>
</comment>
<dbReference type="GO" id="GO:0016020">
    <property type="term" value="C:membrane"/>
    <property type="evidence" value="ECO:0007669"/>
    <property type="project" value="InterPro"/>
</dbReference>
<evidence type="ECO:0000256" key="7">
    <source>
        <dbReference type="ARBA" id="ARBA00022840"/>
    </source>
</evidence>
<keyword evidence="8" id="KW-0902">Two-component regulatory system</keyword>
<organism evidence="11 12">
    <name type="scientific">Nonomuraea solani</name>
    <dbReference type="NCBI Taxonomy" id="1144553"/>
    <lineage>
        <taxon>Bacteria</taxon>
        <taxon>Bacillati</taxon>
        <taxon>Actinomycetota</taxon>
        <taxon>Actinomycetes</taxon>
        <taxon>Streptosporangiales</taxon>
        <taxon>Streptosporangiaceae</taxon>
        <taxon>Nonomuraea</taxon>
    </lineage>
</organism>
<keyword evidence="7" id="KW-0067">ATP-binding</keyword>
<keyword evidence="9" id="KW-0812">Transmembrane</keyword>
<dbReference type="Pfam" id="PF07730">
    <property type="entry name" value="HisKA_3"/>
    <property type="match status" value="1"/>
</dbReference>
<dbReference type="InterPro" id="IPR050482">
    <property type="entry name" value="Sensor_HK_TwoCompSys"/>
</dbReference>
<keyword evidence="9" id="KW-0472">Membrane</keyword>
<evidence type="ECO:0000256" key="3">
    <source>
        <dbReference type="ARBA" id="ARBA00022553"/>
    </source>
</evidence>
<proteinExistence type="predicted"/>
<feature type="transmembrane region" description="Helical" evidence="9">
    <location>
        <begin position="118"/>
        <end position="138"/>
    </location>
</feature>
<evidence type="ECO:0000313" key="11">
    <source>
        <dbReference type="EMBL" id="SEG91629.1"/>
    </source>
</evidence>
<feature type="transmembrane region" description="Helical" evidence="9">
    <location>
        <begin position="20"/>
        <end position="37"/>
    </location>
</feature>
<dbReference type="RefSeq" id="WP_103958678.1">
    <property type="nucleotide sequence ID" value="NZ_FNVT01000007.1"/>
</dbReference>